<evidence type="ECO:0000313" key="2">
    <source>
        <dbReference type="EMBL" id="KAG9348521.1"/>
    </source>
</evidence>
<evidence type="ECO:0000313" key="3">
    <source>
        <dbReference type="Proteomes" id="UP000824540"/>
    </source>
</evidence>
<feature type="region of interest" description="Disordered" evidence="1">
    <location>
        <begin position="464"/>
        <end position="502"/>
    </location>
</feature>
<gene>
    <name evidence="2" type="ORF">JZ751_002257</name>
</gene>
<feature type="region of interest" description="Disordered" evidence="1">
    <location>
        <begin position="163"/>
        <end position="186"/>
    </location>
</feature>
<name>A0A8T2PBC7_9TELE</name>
<organism evidence="2 3">
    <name type="scientific">Albula glossodonta</name>
    <name type="common">roundjaw bonefish</name>
    <dbReference type="NCBI Taxonomy" id="121402"/>
    <lineage>
        <taxon>Eukaryota</taxon>
        <taxon>Metazoa</taxon>
        <taxon>Chordata</taxon>
        <taxon>Craniata</taxon>
        <taxon>Vertebrata</taxon>
        <taxon>Euteleostomi</taxon>
        <taxon>Actinopterygii</taxon>
        <taxon>Neopterygii</taxon>
        <taxon>Teleostei</taxon>
        <taxon>Albuliformes</taxon>
        <taxon>Albulidae</taxon>
        <taxon>Albula</taxon>
    </lineage>
</organism>
<evidence type="ECO:0000256" key="1">
    <source>
        <dbReference type="SAM" id="MobiDB-lite"/>
    </source>
</evidence>
<sequence>MLQSTTILVTGKILESACLHLYKRTPASCPHAGTLLDGKDRDHNRKTVEVGTLSKCRMVVAALGEVKFPSGSYGPDHGHLDRRVSPPPQTVPCLSHSCPGRTETRLGLRAGGHASGPWPKLQVSSQHSEEIRAEPAEGERDVRVMNWGTVTASYTIKQLSLAVDDAEDEEGQQDGGQGTADDCSQGHIPRAGHWGLERYLVYPAAACAEMGLQQTQTQAGPFEELSPADLIAAGSVPMRRSYATLKNAKLFKHGARQAVPTQGIPGGGAVGLLEAVNEGTVQAGLALLQAPVLFEASGSAGDTPGILPIAEATFLEELIRDIHLLQNMERFQFFQMQLQNSQKFSLVFPMLSNAILLGSLWHSRNGHFPIPPKDQGKMPMHIIQKPRERQRGAGEGGNEDLKESESKRDRERESKGICDFGSGARTEQRQWVCWDGKLWRGRAAVFVCDPHKAVLSSLSACGSGARGQGRMKMEGMQNRNRTGHKEAQGSHSWRRKSNHPRE</sequence>
<protein>
    <submittedName>
        <fullName evidence="2">Uncharacterized protein</fullName>
    </submittedName>
</protein>
<feature type="compositionally biased region" description="Basic residues" evidence="1">
    <location>
        <begin position="492"/>
        <end position="502"/>
    </location>
</feature>
<dbReference type="EMBL" id="JAFBMS010000011">
    <property type="protein sequence ID" value="KAG9348521.1"/>
    <property type="molecule type" value="Genomic_DNA"/>
</dbReference>
<dbReference type="AlphaFoldDB" id="A0A8T2PBC7"/>
<keyword evidence="3" id="KW-1185">Reference proteome</keyword>
<feature type="region of interest" description="Disordered" evidence="1">
    <location>
        <begin position="387"/>
        <end position="420"/>
    </location>
</feature>
<dbReference type="Proteomes" id="UP000824540">
    <property type="component" value="Unassembled WGS sequence"/>
</dbReference>
<comment type="caution">
    <text evidence="2">The sequence shown here is derived from an EMBL/GenBank/DDBJ whole genome shotgun (WGS) entry which is preliminary data.</text>
</comment>
<reference evidence="2" key="1">
    <citation type="thesis" date="2021" institute="BYU ScholarsArchive" country="Provo, UT, USA">
        <title>Applications of and Algorithms for Genome Assembly and Genomic Analyses with an Emphasis on Marine Teleosts.</title>
        <authorList>
            <person name="Pickett B.D."/>
        </authorList>
    </citation>
    <scope>NUCLEOTIDE SEQUENCE</scope>
    <source>
        <strain evidence="2">HI-2016</strain>
    </source>
</reference>
<proteinExistence type="predicted"/>
<accession>A0A8T2PBC7</accession>
<feature type="compositionally biased region" description="Basic and acidic residues" evidence="1">
    <location>
        <begin position="399"/>
        <end position="416"/>
    </location>
</feature>